<evidence type="ECO:0000256" key="1">
    <source>
        <dbReference type="ARBA" id="ARBA00000852"/>
    </source>
</evidence>
<gene>
    <name evidence="8 10" type="primary">bioC</name>
    <name evidence="10" type="ORF">IAB03_01635</name>
</gene>
<reference evidence="10" key="2">
    <citation type="journal article" date="2021" name="PeerJ">
        <title>Extensive microbial diversity within the chicken gut microbiome revealed by metagenomics and culture.</title>
        <authorList>
            <person name="Gilroy R."/>
            <person name="Ravi A."/>
            <person name="Getino M."/>
            <person name="Pursley I."/>
            <person name="Horton D.L."/>
            <person name="Alikhan N.F."/>
            <person name="Baker D."/>
            <person name="Gharbi K."/>
            <person name="Hall N."/>
            <person name="Watson M."/>
            <person name="Adriaenssens E.M."/>
            <person name="Foster-Nyarko E."/>
            <person name="Jarju S."/>
            <person name="Secka A."/>
            <person name="Antonio M."/>
            <person name="Oren A."/>
            <person name="Chaudhuri R.R."/>
            <person name="La Ragione R."/>
            <person name="Hildebrand F."/>
            <person name="Pallen M.J."/>
        </authorList>
    </citation>
    <scope>NUCLEOTIDE SEQUENCE</scope>
    <source>
        <strain evidence="10">CHK158-818</strain>
    </source>
</reference>
<dbReference type="PANTHER" id="PTHR13090:SF1">
    <property type="entry name" value="ARGININE-HYDROXYLASE NDUFAF5, MITOCHONDRIAL"/>
    <property type="match status" value="1"/>
</dbReference>
<dbReference type="AlphaFoldDB" id="A0A9D1M6E4"/>
<dbReference type="GO" id="GO:0010340">
    <property type="term" value="F:carboxyl-O-methyltransferase activity"/>
    <property type="evidence" value="ECO:0007669"/>
    <property type="project" value="UniProtKB-UniRule"/>
</dbReference>
<feature type="domain" description="Methyltransferase type 11" evidence="9">
    <location>
        <begin position="41"/>
        <end position="133"/>
    </location>
</feature>
<dbReference type="Proteomes" id="UP000824112">
    <property type="component" value="Unassembled WGS sequence"/>
</dbReference>
<dbReference type="HAMAP" id="MF_00835">
    <property type="entry name" value="BioC"/>
    <property type="match status" value="1"/>
</dbReference>
<keyword evidence="6 8" id="KW-0949">S-adenosyl-L-methionine</keyword>
<dbReference type="EMBL" id="DVNA01000038">
    <property type="protein sequence ID" value="HIU54491.1"/>
    <property type="molecule type" value="Genomic_DNA"/>
</dbReference>
<name>A0A9D1M6E4_9BACT</name>
<dbReference type="InterPro" id="IPR029063">
    <property type="entry name" value="SAM-dependent_MTases_sf"/>
</dbReference>
<comment type="catalytic activity">
    <reaction evidence="1 8">
        <text>malonyl-[ACP] + S-adenosyl-L-methionine = malonyl-[ACP] methyl ester + S-adenosyl-L-homocysteine</text>
        <dbReference type="Rhea" id="RHEA:17105"/>
        <dbReference type="Rhea" id="RHEA-COMP:9623"/>
        <dbReference type="Rhea" id="RHEA-COMP:9954"/>
        <dbReference type="ChEBI" id="CHEBI:57856"/>
        <dbReference type="ChEBI" id="CHEBI:59789"/>
        <dbReference type="ChEBI" id="CHEBI:78449"/>
        <dbReference type="ChEBI" id="CHEBI:78845"/>
        <dbReference type="EC" id="2.1.1.197"/>
    </reaction>
</comment>
<evidence type="ECO:0000256" key="5">
    <source>
        <dbReference type="ARBA" id="ARBA00022679"/>
    </source>
</evidence>
<reference evidence="10" key="1">
    <citation type="submission" date="2020-10" db="EMBL/GenBank/DDBJ databases">
        <authorList>
            <person name="Gilroy R."/>
        </authorList>
    </citation>
    <scope>NUCLEOTIDE SEQUENCE</scope>
    <source>
        <strain evidence="10">CHK158-818</strain>
    </source>
</reference>
<dbReference type="SUPFAM" id="SSF53335">
    <property type="entry name" value="S-adenosyl-L-methionine-dependent methyltransferases"/>
    <property type="match status" value="1"/>
</dbReference>
<accession>A0A9D1M6E4</accession>
<comment type="function">
    <text evidence="8">Converts the free carboxyl group of a malonyl-thioester to its methyl ester by transfer of a methyl group from S-adenosyl-L-methionine (SAM). It allows to synthesize pimeloyl-ACP via the fatty acid synthetic pathway.</text>
</comment>
<dbReference type="GO" id="GO:0008757">
    <property type="term" value="F:S-adenosylmethionine-dependent methyltransferase activity"/>
    <property type="evidence" value="ECO:0007669"/>
    <property type="project" value="InterPro"/>
</dbReference>
<evidence type="ECO:0000256" key="6">
    <source>
        <dbReference type="ARBA" id="ARBA00022691"/>
    </source>
</evidence>
<sequence>MSERFKRSVRTYHQEATVQKSIAAHLCQRVGPYVTQPVSLLEIGCGTGFLTQEIMKHLPISSALFNDINPEVEPFIRQFLSKERRFVASDAETFSFSNCFDLVISSSVIQWFNDIEHFVSKIHSALTENGIIALSTFGAQNMQEIKKITGVSLPYPDIRKYVNIHFQILHYEEQLLSIPFKTPMDVLKHLKNTGVNGIQRTHWGVKQLHDFQEKYEQSYKTESGVCLTYHPVYVIAQKK</sequence>
<comment type="pathway">
    <text evidence="2 8">Cofactor biosynthesis; biotin biosynthesis.</text>
</comment>
<evidence type="ECO:0000256" key="2">
    <source>
        <dbReference type="ARBA" id="ARBA00004746"/>
    </source>
</evidence>
<protein>
    <recommendedName>
        <fullName evidence="3 8">Malonyl-[acyl-carrier protein] O-methyltransferase</fullName>
        <shortName evidence="8">Malonyl-ACP O-methyltransferase</shortName>
        <ecNumber evidence="3 8">2.1.1.197</ecNumber>
    </recommendedName>
    <alternativeName>
        <fullName evidence="8">Biotin synthesis protein BioC</fullName>
    </alternativeName>
</protein>
<dbReference type="Gene3D" id="3.40.50.150">
    <property type="entry name" value="Vaccinia Virus protein VP39"/>
    <property type="match status" value="1"/>
</dbReference>
<dbReference type="InterPro" id="IPR013216">
    <property type="entry name" value="Methyltransf_11"/>
</dbReference>
<dbReference type="GO" id="GO:0102130">
    <property type="term" value="F:malonyl-CoA methyltransferase activity"/>
    <property type="evidence" value="ECO:0007669"/>
    <property type="project" value="UniProtKB-EC"/>
</dbReference>
<proteinExistence type="inferred from homology"/>
<dbReference type="GO" id="GO:0032259">
    <property type="term" value="P:methylation"/>
    <property type="evidence" value="ECO:0007669"/>
    <property type="project" value="UniProtKB-KW"/>
</dbReference>
<evidence type="ECO:0000256" key="4">
    <source>
        <dbReference type="ARBA" id="ARBA00022603"/>
    </source>
</evidence>
<organism evidence="10 11">
    <name type="scientific">Candidatus Gallibacteroides avistercoris</name>
    <dbReference type="NCBI Taxonomy" id="2840833"/>
    <lineage>
        <taxon>Bacteria</taxon>
        <taxon>Pseudomonadati</taxon>
        <taxon>Bacteroidota</taxon>
        <taxon>Bacteroidia</taxon>
        <taxon>Bacteroidales</taxon>
        <taxon>Bacteroidaceae</taxon>
        <taxon>Bacteroidaceae incertae sedis</taxon>
        <taxon>Candidatus Gallibacteroides</taxon>
    </lineage>
</organism>
<keyword evidence="5 8" id="KW-0808">Transferase</keyword>
<comment type="caution">
    <text evidence="10">The sequence shown here is derived from an EMBL/GenBank/DDBJ whole genome shotgun (WGS) entry which is preliminary data.</text>
</comment>
<keyword evidence="4 8" id="KW-0489">Methyltransferase</keyword>
<evidence type="ECO:0000256" key="8">
    <source>
        <dbReference type="HAMAP-Rule" id="MF_00835"/>
    </source>
</evidence>
<dbReference type="NCBIfam" id="TIGR02072">
    <property type="entry name" value="BioC"/>
    <property type="match status" value="1"/>
</dbReference>
<evidence type="ECO:0000313" key="11">
    <source>
        <dbReference type="Proteomes" id="UP000824112"/>
    </source>
</evidence>
<dbReference type="CDD" id="cd02440">
    <property type="entry name" value="AdoMet_MTases"/>
    <property type="match status" value="1"/>
</dbReference>
<dbReference type="InterPro" id="IPR050602">
    <property type="entry name" value="Malonyl-ACP_OMT"/>
</dbReference>
<dbReference type="Pfam" id="PF08241">
    <property type="entry name" value="Methyltransf_11"/>
    <property type="match status" value="1"/>
</dbReference>
<keyword evidence="7 8" id="KW-0093">Biotin biosynthesis</keyword>
<evidence type="ECO:0000256" key="3">
    <source>
        <dbReference type="ARBA" id="ARBA00012327"/>
    </source>
</evidence>
<evidence type="ECO:0000313" key="10">
    <source>
        <dbReference type="EMBL" id="HIU54491.1"/>
    </source>
</evidence>
<evidence type="ECO:0000259" key="9">
    <source>
        <dbReference type="Pfam" id="PF08241"/>
    </source>
</evidence>
<dbReference type="GO" id="GO:0009102">
    <property type="term" value="P:biotin biosynthetic process"/>
    <property type="evidence" value="ECO:0007669"/>
    <property type="project" value="UniProtKB-UniRule"/>
</dbReference>
<comment type="similarity">
    <text evidence="8">Belongs to the methyltransferase superfamily.</text>
</comment>
<evidence type="ECO:0000256" key="7">
    <source>
        <dbReference type="ARBA" id="ARBA00022756"/>
    </source>
</evidence>
<dbReference type="PANTHER" id="PTHR13090">
    <property type="entry name" value="ARGININE-HYDROXYLASE NDUFAF5, MITOCHONDRIAL"/>
    <property type="match status" value="1"/>
</dbReference>
<dbReference type="InterPro" id="IPR011814">
    <property type="entry name" value="BioC"/>
</dbReference>
<dbReference type="EC" id="2.1.1.197" evidence="3 8"/>